<sequence length="89" mass="9828">MEVHSAQLKLVPGLMVVFRSPTWSWYGVTCDGAGHVAKLRLSNAGLEGTLHVFYSTAFQNLIELYLDDNNFDSTIPAAELENFHEGGQT</sequence>
<proteinExistence type="predicted"/>
<dbReference type="Proteomes" id="UP000275267">
    <property type="component" value="Unassembled WGS sequence"/>
</dbReference>
<dbReference type="SUPFAM" id="SSF52058">
    <property type="entry name" value="L domain-like"/>
    <property type="match status" value="1"/>
</dbReference>
<dbReference type="InterPro" id="IPR032675">
    <property type="entry name" value="LRR_dom_sf"/>
</dbReference>
<comment type="caution">
    <text evidence="1">The sequence shown here is derived from an EMBL/GenBank/DDBJ whole genome shotgun (WGS) entry which is preliminary data.</text>
</comment>
<dbReference type="Gene3D" id="3.80.10.10">
    <property type="entry name" value="Ribonuclease Inhibitor"/>
    <property type="match status" value="1"/>
</dbReference>
<evidence type="ECO:0000313" key="2">
    <source>
        <dbReference type="Proteomes" id="UP000275267"/>
    </source>
</evidence>
<organism evidence="1 2">
    <name type="scientific">Panicum miliaceum</name>
    <name type="common">Proso millet</name>
    <name type="synonym">Broomcorn millet</name>
    <dbReference type="NCBI Taxonomy" id="4540"/>
    <lineage>
        <taxon>Eukaryota</taxon>
        <taxon>Viridiplantae</taxon>
        <taxon>Streptophyta</taxon>
        <taxon>Embryophyta</taxon>
        <taxon>Tracheophyta</taxon>
        <taxon>Spermatophyta</taxon>
        <taxon>Magnoliopsida</taxon>
        <taxon>Liliopsida</taxon>
        <taxon>Poales</taxon>
        <taxon>Poaceae</taxon>
        <taxon>PACMAD clade</taxon>
        <taxon>Panicoideae</taxon>
        <taxon>Panicodae</taxon>
        <taxon>Paniceae</taxon>
        <taxon>Panicinae</taxon>
        <taxon>Panicum</taxon>
        <taxon>Panicum sect. Panicum</taxon>
    </lineage>
</organism>
<name>A0A3L6QLD9_PANMI</name>
<protein>
    <submittedName>
        <fullName evidence="1">LRR receptor-like serine/threonine-protein kinase FLS2</fullName>
    </submittedName>
</protein>
<dbReference type="GO" id="GO:0016301">
    <property type="term" value="F:kinase activity"/>
    <property type="evidence" value="ECO:0007669"/>
    <property type="project" value="UniProtKB-KW"/>
</dbReference>
<gene>
    <name evidence="1" type="ORF">C2845_PM12G03560</name>
</gene>
<dbReference type="AlphaFoldDB" id="A0A3L6QLD9"/>
<evidence type="ECO:0000313" key="1">
    <source>
        <dbReference type="EMBL" id="RLM80236.1"/>
    </source>
</evidence>
<dbReference type="OrthoDB" id="676979at2759"/>
<accession>A0A3L6QLD9</accession>
<reference evidence="2" key="1">
    <citation type="journal article" date="2019" name="Nat. Commun.">
        <title>The genome of broomcorn millet.</title>
        <authorList>
            <person name="Zou C."/>
            <person name="Miki D."/>
            <person name="Li D."/>
            <person name="Tang Q."/>
            <person name="Xiao L."/>
            <person name="Rajput S."/>
            <person name="Deng P."/>
            <person name="Jia W."/>
            <person name="Huang R."/>
            <person name="Zhang M."/>
            <person name="Sun Y."/>
            <person name="Hu J."/>
            <person name="Fu X."/>
            <person name="Schnable P.S."/>
            <person name="Li F."/>
            <person name="Zhang H."/>
            <person name="Feng B."/>
            <person name="Zhu X."/>
            <person name="Liu R."/>
            <person name="Schnable J.C."/>
            <person name="Zhu J.-K."/>
            <person name="Zhang H."/>
        </authorList>
    </citation>
    <scope>NUCLEOTIDE SEQUENCE [LARGE SCALE GENOMIC DNA]</scope>
</reference>
<dbReference type="EMBL" id="PQIB02000012">
    <property type="protein sequence ID" value="RLM80236.1"/>
    <property type="molecule type" value="Genomic_DNA"/>
</dbReference>
<keyword evidence="2" id="KW-1185">Reference proteome</keyword>
<dbReference type="STRING" id="4540.A0A3L6QLD9"/>